<feature type="compositionally biased region" description="Low complexity" evidence="1">
    <location>
        <begin position="44"/>
        <end position="53"/>
    </location>
</feature>
<reference evidence="2" key="1">
    <citation type="submission" date="2019-12" db="EMBL/GenBank/DDBJ databases">
        <title>Genome sequencing and annotation of Brassica cretica.</title>
        <authorList>
            <person name="Studholme D.J."/>
            <person name="Sarris P."/>
        </authorList>
    </citation>
    <scope>NUCLEOTIDE SEQUENCE</scope>
    <source>
        <strain evidence="2">PFS-109/04</strain>
        <tissue evidence="2">Leaf</tissue>
    </source>
</reference>
<evidence type="ECO:0000256" key="1">
    <source>
        <dbReference type="SAM" id="MobiDB-lite"/>
    </source>
</evidence>
<protein>
    <submittedName>
        <fullName evidence="2">Uncharacterized protein</fullName>
    </submittedName>
</protein>
<dbReference type="Proteomes" id="UP000712600">
    <property type="component" value="Unassembled WGS sequence"/>
</dbReference>
<feature type="compositionally biased region" description="Polar residues" evidence="1">
    <location>
        <begin position="75"/>
        <end position="97"/>
    </location>
</feature>
<organism evidence="2 3">
    <name type="scientific">Brassica cretica</name>
    <name type="common">Mustard</name>
    <dbReference type="NCBI Taxonomy" id="69181"/>
    <lineage>
        <taxon>Eukaryota</taxon>
        <taxon>Viridiplantae</taxon>
        <taxon>Streptophyta</taxon>
        <taxon>Embryophyta</taxon>
        <taxon>Tracheophyta</taxon>
        <taxon>Spermatophyta</taxon>
        <taxon>Magnoliopsida</taxon>
        <taxon>eudicotyledons</taxon>
        <taxon>Gunneridae</taxon>
        <taxon>Pentapetalae</taxon>
        <taxon>rosids</taxon>
        <taxon>malvids</taxon>
        <taxon>Brassicales</taxon>
        <taxon>Brassicaceae</taxon>
        <taxon>Brassiceae</taxon>
        <taxon>Brassica</taxon>
    </lineage>
</organism>
<gene>
    <name evidence="2" type="ORF">F2Q69_00040371</name>
</gene>
<feature type="compositionally biased region" description="Low complexity" evidence="1">
    <location>
        <begin position="11"/>
        <end position="25"/>
    </location>
</feature>
<accession>A0A8S9NCF9</accession>
<feature type="compositionally biased region" description="Polar residues" evidence="1">
    <location>
        <begin position="54"/>
        <end position="66"/>
    </location>
</feature>
<evidence type="ECO:0000313" key="2">
    <source>
        <dbReference type="EMBL" id="KAF3499826.1"/>
    </source>
</evidence>
<comment type="caution">
    <text evidence="2">The sequence shown here is derived from an EMBL/GenBank/DDBJ whole genome shotgun (WGS) entry which is preliminary data.</text>
</comment>
<sequence length="241" mass="24909">MGKKKHPSSPSPSSSPSKSPPVSSSDLPGSVTPRSPGAPIDQVECSPSCESSPDSATLSAQATPSVEASPDLSGLSDSDNLASMTVASATIPGQSNPSASSAKTTSTSDLPSDLTIPRSSSRRSRARSREEMTKQPVIATGSFSMEVIKYSKSSLGKSIETDKEECGGSSGNQTRREAASKGPLASDRSDKSSGGVQTDSSDLDSSEAEADRFAEKTRVIGQELEKGRYAATERVFRSVAA</sequence>
<proteinExistence type="predicted"/>
<name>A0A8S9NCF9_BRACR</name>
<dbReference type="EMBL" id="QGKX02001621">
    <property type="protein sequence ID" value="KAF3499826.1"/>
    <property type="molecule type" value="Genomic_DNA"/>
</dbReference>
<feature type="region of interest" description="Disordered" evidence="1">
    <location>
        <begin position="1"/>
        <end position="214"/>
    </location>
</feature>
<feature type="compositionally biased region" description="Low complexity" evidence="1">
    <location>
        <begin position="98"/>
        <end position="119"/>
    </location>
</feature>
<evidence type="ECO:0000313" key="3">
    <source>
        <dbReference type="Proteomes" id="UP000712600"/>
    </source>
</evidence>
<dbReference type="AlphaFoldDB" id="A0A8S9NCF9"/>